<dbReference type="CDD" id="cd07765">
    <property type="entry name" value="KRAB_A-box"/>
    <property type="match status" value="1"/>
</dbReference>
<keyword evidence="1" id="KW-0479">Metal-binding</keyword>
<reference evidence="6" key="2">
    <citation type="submission" date="2025-08" db="UniProtKB">
        <authorList>
            <consortium name="Ensembl"/>
        </authorList>
    </citation>
    <scope>IDENTIFICATION</scope>
</reference>
<keyword evidence="7" id="KW-1185">Reference proteome</keyword>
<reference evidence="6" key="3">
    <citation type="submission" date="2025-09" db="UniProtKB">
        <authorList>
            <consortium name="Ensembl"/>
        </authorList>
    </citation>
    <scope>IDENTIFICATION</scope>
</reference>
<dbReference type="InterPro" id="IPR001909">
    <property type="entry name" value="KRAB"/>
</dbReference>
<accession>L7N1F0</accession>
<dbReference type="GO" id="GO:0005634">
    <property type="term" value="C:nucleus"/>
    <property type="evidence" value="ECO:0007669"/>
    <property type="project" value="TreeGrafter"/>
</dbReference>
<dbReference type="Pfam" id="PF01352">
    <property type="entry name" value="KRAB"/>
    <property type="match status" value="1"/>
</dbReference>
<keyword evidence="3" id="KW-0863">Zinc-finger</keyword>
<keyword evidence="2" id="KW-0677">Repeat</keyword>
<keyword evidence="4" id="KW-0862">Zinc</keyword>
<dbReference type="AlphaFoldDB" id="L7N1F0"/>
<proteinExistence type="predicted"/>
<dbReference type="GeneTree" id="ENSGT00940000154693"/>
<sequence>MKLCERSVVQRIMNMNFEDVAIVFSEEEWGLLDEAQRLLYCNVMLEVFALVSSAGCWHKSDDEEACSERSLSVQVKSQVRASKTEPATQRTHVCKRCFSVFKDILHLTESQAAYLEQKAFFNDTRVRDFCFSANPRQQQREASGEKPWKEAVDRASFVTRCSFYLSGLPSSRREVGEDLPAISELLQPQAPLDTEEPHSGSEISQNILSGKGHNQWGQCENAGGHNQKVFQQSVWKGEVNYSCNKSGKIIRGISSLIQHRTEPGTQRTHVCKRCFSVFKDILHLTESQAAYLEQKAFFNDTQTSQCNRVSARENSVLYQHQRVHTGEKPYECTYCGK</sequence>
<organism evidence="6 7">
    <name type="scientific">Myotis lucifugus</name>
    <name type="common">Little brown bat</name>
    <dbReference type="NCBI Taxonomy" id="59463"/>
    <lineage>
        <taxon>Eukaryota</taxon>
        <taxon>Metazoa</taxon>
        <taxon>Chordata</taxon>
        <taxon>Craniata</taxon>
        <taxon>Vertebrata</taxon>
        <taxon>Euteleostomi</taxon>
        <taxon>Mammalia</taxon>
        <taxon>Eutheria</taxon>
        <taxon>Laurasiatheria</taxon>
        <taxon>Chiroptera</taxon>
        <taxon>Yangochiroptera</taxon>
        <taxon>Vespertilionidae</taxon>
        <taxon>Myotis</taxon>
    </lineage>
</organism>
<dbReference type="InParanoid" id="L7N1F0"/>
<evidence type="ECO:0000256" key="3">
    <source>
        <dbReference type="ARBA" id="ARBA00022771"/>
    </source>
</evidence>
<evidence type="ECO:0000313" key="7">
    <source>
        <dbReference type="Proteomes" id="UP000001074"/>
    </source>
</evidence>
<evidence type="ECO:0000313" key="6">
    <source>
        <dbReference type="Ensembl" id="ENSMLUP00000007137.2"/>
    </source>
</evidence>
<dbReference type="InterPro" id="IPR036051">
    <property type="entry name" value="KRAB_dom_sf"/>
</dbReference>
<dbReference type="OMA" id="IGNDLMA"/>
<dbReference type="GO" id="GO:0000981">
    <property type="term" value="F:DNA-binding transcription factor activity, RNA polymerase II-specific"/>
    <property type="evidence" value="ECO:0007669"/>
    <property type="project" value="TreeGrafter"/>
</dbReference>
<dbReference type="HOGENOM" id="CLU_002678_0_7_1"/>
<feature type="domain" description="KRAB" evidence="5">
    <location>
        <begin position="15"/>
        <end position="86"/>
    </location>
</feature>
<evidence type="ECO:0000256" key="4">
    <source>
        <dbReference type="ARBA" id="ARBA00022833"/>
    </source>
</evidence>
<evidence type="ECO:0000259" key="5">
    <source>
        <dbReference type="PROSITE" id="PS50805"/>
    </source>
</evidence>
<dbReference type="Ensembl" id="ENSMLUT00000007815.2">
    <property type="protein sequence ID" value="ENSMLUP00000007137.2"/>
    <property type="gene ID" value="ENSMLUG00000024797.1"/>
</dbReference>
<dbReference type="GO" id="GO:0000977">
    <property type="term" value="F:RNA polymerase II transcription regulatory region sequence-specific DNA binding"/>
    <property type="evidence" value="ECO:0007669"/>
    <property type="project" value="TreeGrafter"/>
</dbReference>
<evidence type="ECO:0000256" key="1">
    <source>
        <dbReference type="ARBA" id="ARBA00022723"/>
    </source>
</evidence>
<dbReference type="SMART" id="SM00349">
    <property type="entry name" value="KRAB"/>
    <property type="match status" value="1"/>
</dbReference>
<dbReference type="EMBL" id="AAPE02059648">
    <property type="status" value="NOT_ANNOTATED_CDS"/>
    <property type="molecule type" value="Genomic_DNA"/>
</dbReference>
<dbReference type="PANTHER" id="PTHR24381:SF304">
    <property type="entry name" value="ZINC FINGER PROTEIN 587B"/>
    <property type="match status" value="1"/>
</dbReference>
<dbReference type="eggNOG" id="KOG1721">
    <property type="taxonomic scope" value="Eukaryota"/>
</dbReference>
<dbReference type="GO" id="GO:0008270">
    <property type="term" value="F:zinc ion binding"/>
    <property type="evidence" value="ECO:0007669"/>
    <property type="project" value="UniProtKB-KW"/>
</dbReference>
<dbReference type="Proteomes" id="UP000001074">
    <property type="component" value="Unassembled WGS sequence"/>
</dbReference>
<dbReference type="SUPFAM" id="SSF57667">
    <property type="entry name" value="beta-beta-alpha zinc fingers"/>
    <property type="match status" value="1"/>
</dbReference>
<evidence type="ECO:0000256" key="2">
    <source>
        <dbReference type="ARBA" id="ARBA00022737"/>
    </source>
</evidence>
<dbReference type="Gene3D" id="6.10.140.140">
    <property type="match status" value="1"/>
</dbReference>
<name>L7N1F0_MYOLU</name>
<dbReference type="PANTHER" id="PTHR24381">
    <property type="entry name" value="ZINC FINGER PROTEIN"/>
    <property type="match status" value="1"/>
</dbReference>
<dbReference type="EMBL" id="AAPE02059649">
    <property type="status" value="NOT_ANNOTATED_CDS"/>
    <property type="molecule type" value="Genomic_DNA"/>
</dbReference>
<dbReference type="Gene3D" id="3.30.160.60">
    <property type="entry name" value="Classic Zinc Finger"/>
    <property type="match status" value="1"/>
</dbReference>
<protein>
    <recommendedName>
        <fullName evidence="5">KRAB domain-containing protein</fullName>
    </recommendedName>
</protein>
<dbReference type="PROSITE" id="PS50805">
    <property type="entry name" value="KRAB"/>
    <property type="match status" value="1"/>
</dbReference>
<dbReference type="STRING" id="59463.ENSMLUP00000007137"/>
<reference evidence="6 7" key="1">
    <citation type="journal article" date="2011" name="Nature">
        <title>A high-resolution map of human evolutionary constraint using 29 mammals.</title>
        <authorList>
            <person name="Lindblad-Toh K."/>
            <person name="Garber M."/>
            <person name="Zuk O."/>
            <person name="Lin M.F."/>
            <person name="Parker B.J."/>
            <person name="Washietl S."/>
            <person name="Kheradpour P."/>
            <person name="Ernst J."/>
            <person name="Jordan G."/>
            <person name="Mauceli E."/>
            <person name="Ward L.D."/>
            <person name="Lowe C.B."/>
            <person name="Holloway A.K."/>
            <person name="Clamp M."/>
            <person name="Gnerre S."/>
            <person name="Alfoldi J."/>
            <person name="Beal K."/>
            <person name="Chang J."/>
            <person name="Clawson H."/>
            <person name="Cuff J."/>
            <person name="Di Palma F."/>
            <person name="Fitzgerald S."/>
            <person name="Flicek P."/>
            <person name="Guttman M."/>
            <person name="Hubisz M.J."/>
            <person name="Jaffe D.B."/>
            <person name="Jungreis I."/>
            <person name="Kent W.J."/>
            <person name="Kostka D."/>
            <person name="Lara M."/>
            <person name="Martins A.L."/>
            <person name="Massingham T."/>
            <person name="Moltke I."/>
            <person name="Raney B.J."/>
            <person name="Rasmussen M.D."/>
            <person name="Robinson J."/>
            <person name="Stark A."/>
            <person name="Vilella A.J."/>
            <person name="Wen J."/>
            <person name="Xie X."/>
            <person name="Zody M.C."/>
            <person name="Baldwin J."/>
            <person name="Bloom T."/>
            <person name="Chin C.W."/>
            <person name="Heiman D."/>
            <person name="Nicol R."/>
            <person name="Nusbaum C."/>
            <person name="Young S."/>
            <person name="Wilkinson J."/>
            <person name="Worley K.C."/>
            <person name="Kovar C.L."/>
            <person name="Muzny D.M."/>
            <person name="Gibbs R.A."/>
            <person name="Cree A."/>
            <person name="Dihn H.H."/>
            <person name="Fowler G."/>
            <person name="Jhangiani S."/>
            <person name="Joshi V."/>
            <person name="Lee S."/>
            <person name="Lewis L.R."/>
            <person name="Nazareth L.V."/>
            <person name="Okwuonu G."/>
            <person name="Santibanez J."/>
            <person name="Warren W.C."/>
            <person name="Mardis E.R."/>
            <person name="Weinstock G.M."/>
            <person name="Wilson R.K."/>
            <person name="Delehaunty K."/>
            <person name="Dooling D."/>
            <person name="Fronik C."/>
            <person name="Fulton L."/>
            <person name="Fulton B."/>
            <person name="Graves T."/>
            <person name="Minx P."/>
            <person name="Sodergren E."/>
            <person name="Birney E."/>
            <person name="Margulies E.H."/>
            <person name="Herrero J."/>
            <person name="Green E.D."/>
            <person name="Haussler D."/>
            <person name="Siepel A."/>
            <person name="Goldman N."/>
            <person name="Pollard K.S."/>
            <person name="Pedersen J.S."/>
            <person name="Lander E.S."/>
            <person name="Kellis M."/>
        </authorList>
    </citation>
    <scope>NUCLEOTIDE SEQUENCE [LARGE SCALE GENOMIC DNA]</scope>
</reference>
<dbReference type="InterPro" id="IPR036236">
    <property type="entry name" value="Znf_C2H2_sf"/>
</dbReference>
<dbReference type="SUPFAM" id="SSF109640">
    <property type="entry name" value="KRAB domain (Kruppel-associated box)"/>
    <property type="match status" value="1"/>
</dbReference>